<keyword evidence="2" id="KW-1185">Reference proteome</keyword>
<dbReference type="InterPro" id="IPR045389">
    <property type="entry name" value="DUF6522"/>
</dbReference>
<proteinExistence type="predicted"/>
<sequence length="90" mass="9776">MDRISRQDGRFVVDADLLGPAFGLDPALVPGLMQQGRITSRHETGEGADAGTFRLSFFHAGRVLRLTVDAEGRILKQARFDRPERPGGAG</sequence>
<accession>A0ABV7RXE6</accession>
<comment type="caution">
    <text evidence="1">The sequence shown here is derived from an EMBL/GenBank/DDBJ whole genome shotgun (WGS) entry which is preliminary data.</text>
</comment>
<name>A0ABV7RXE6_9RHOB</name>
<dbReference type="Proteomes" id="UP001595596">
    <property type="component" value="Unassembled WGS sequence"/>
</dbReference>
<dbReference type="EMBL" id="JBHRXE010000001">
    <property type="protein sequence ID" value="MFC3567925.1"/>
    <property type="molecule type" value="Genomic_DNA"/>
</dbReference>
<gene>
    <name evidence="1" type="ORF">ACFOMP_00455</name>
</gene>
<protein>
    <submittedName>
        <fullName evidence="1">DUF6522 family protein</fullName>
    </submittedName>
</protein>
<reference evidence="2" key="1">
    <citation type="journal article" date="2019" name="Int. J. Syst. Evol. Microbiol.">
        <title>The Global Catalogue of Microorganisms (GCM) 10K type strain sequencing project: providing services to taxonomists for standard genome sequencing and annotation.</title>
        <authorList>
            <consortium name="The Broad Institute Genomics Platform"/>
            <consortium name="The Broad Institute Genome Sequencing Center for Infectious Disease"/>
            <person name="Wu L."/>
            <person name="Ma J."/>
        </authorList>
    </citation>
    <scope>NUCLEOTIDE SEQUENCE [LARGE SCALE GENOMIC DNA]</scope>
    <source>
        <strain evidence="2">VKM B-3226</strain>
    </source>
</reference>
<evidence type="ECO:0000313" key="2">
    <source>
        <dbReference type="Proteomes" id="UP001595596"/>
    </source>
</evidence>
<evidence type="ECO:0000313" key="1">
    <source>
        <dbReference type="EMBL" id="MFC3567925.1"/>
    </source>
</evidence>
<dbReference type="RefSeq" id="WP_379027412.1">
    <property type="nucleotide sequence ID" value="NZ_JBHRXE010000001.1"/>
</dbReference>
<organism evidence="1 2">
    <name type="scientific">Paracoccus simplex</name>
    <dbReference type="NCBI Taxonomy" id="2086346"/>
    <lineage>
        <taxon>Bacteria</taxon>
        <taxon>Pseudomonadati</taxon>
        <taxon>Pseudomonadota</taxon>
        <taxon>Alphaproteobacteria</taxon>
        <taxon>Rhodobacterales</taxon>
        <taxon>Paracoccaceae</taxon>
        <taxon>Paracoccus</taxon>
    </lineage>
</organism>
<dbReference type="Pfam" id="PF20132">
    <property type="entry name" value="DUF6522"/>
    <property type="match status" value="1"/>
</dbReference>